<dbReference type="Pfam" id="PF01343">
    <property type="entry name" value="Peptidase_S49"/>
    <property type="match status" value="2"/>
</dbReference>
<keyword evidence="5" id="KW-0720">Serine protease</keyword>
<dbReference type="RefSeq" id="WP_161816060.1">
    <property type="nucleotide sequence ID" value="NZ_BLJN01000009.1"/>
</dbReference>
<proteinExistence type="inferred from homology"/>
<evidence type="ECO:0000256" key="1">
    <source>
        <dbReference type="ARBA" id="ARBA00004370"/>
    </source>
</evidence>
<dbReference type="Gene3D" id="6.20.330.10">
    <property type="match status" value="1"/>
</dbReference>
<dbReference type="AlphaFoldDB" id="A0A829YP80"/>
<dbReference type="Gene3D" id="3.90.226.10">
    <property type="entry name" value="2-enoyl-CoA Hydratase, Chain A, domain 1"/>
    <property type="match status" value="3"/>
</dbReference>
<dbReference type="PANTHER" id="PTHR33209">
    <property type="entry name" value="PROTEASE 4"/>
    <property type="match status" value="1"/>
</dbReference>
<keyword evidence="8" id="KW-1133">Transmembrane helix</keyword>
<dbReference type="InterPro" id="IPR029045">
    <property type="entry name" value="ClpP/crotonase-like_dom_sf"/>
</dbReference>
<keyword evidence="6 8" id="KW-0472">Membrane</keyword>
<evidence type="ECO:0000313" key="11">
    <source>
        <dbReference type="Proteomes" id="UP000445000"/>
    </source>
</evidence>
<name>A0A829YP80_9GAMM</name>
<dbReference type="SUPFAM" id="SSF52096">
    <property type="entry name" value="ClpP/crotonase"/>
    <property type="match status" value="2"/>
</dbReference>
<feature type="domain" description="Peptidase S49" evidence="9">
    <location>
        <begin position="129"/>
        <end position="284"/>
    </location>
</feature>
<dbReference type="PANTHER" id="PTHR33209:SF1">
    <property type="entry name" value="PEPTIDASE S49 DOMAIN-CONTAINING PROTEIN"/>
    <property type="match status" value="1"/>
</dbReference>
<keyword evidence="3 10" id="KW-0645">Protease</keyword>
<keyword evidence="11" id="KW-1185">Reference proteome</keyword>
<evidence type="ECO:0000256" key="8">
    <source>
        <dbReference type="SAM" id="Phobius"/>
    </source>
</evidence>
<feature type="domain" description="Peptidase S49" evidence="9">
    <location>
        <begin position="384"/>
        <end position="535"/>
    </location>
</feature>
<dbReference type="GO" id="GO:0008236">
    <property type="term" value="F:serine-type peptidase activity"/>
    <property type="evidence" value="ECO:0007669"/>
    <property type="project" value="UniProtKB-KW"/>
</dbReference>
<dbReference type="InterPro" id="IPR047272">
    <property type="entry name" value="S49_SppA_C"/>
</dbReference>
<organism evidence="10 11">
    <name type="scientific">Steroidobacter agaridevorans</name>
    <dbReference type="NCBI Taxonomy" id="2695856"/>
    <lineage>
        <taxon>Bacteria</taxon>
        <taxon>Pseudomonadati</taxon>
        <taxon>Pseudomonadota</taxon>
        <taxon>Gammaproteobacteria</taxon>
        <taxon>Steroidobacterales</taxon>
        <taxon>Steroidobacteraceae</taxon>
        <taxon>Steroidobacter</taxon>
    </lineage>
</organism>
<keyword evidence="8" id="KW-0812">Transmembrane</keyword>
<evidence type="ECO:0000256" key="2">
    <source>
        <dbReference type="ARBA" id="ARBA00008683"/>
    </source>
</evidence>
<comment type="caution">
    <text evidence="10">The sequence shown here is derived from an EMBL/GenBank/DDBJ whole genome shotgun (WGS) entry which is preliminary data.</text>
</comment>
<evidence type="ECO:0000256" key="3">
    <source>
        <dbReference type="ARBA" id="ARBA00022670"/>
    </source>
</evidence>
<evidence type="ECO:0000256" key="6">
    <source>
        <dbReference type="ARBA" id="ARBA00023136"/>
    </source>
</evidence>
<dbReference type="Proteomes" id="UP000445000">
    <property type="component" value="Unassembled WGS sequence"/>
</dbReference>
<evidence type="ECO:0000256" key="4">
    <source>
        <dbReference type="ARBA" id="ARBA00022801"/>
    </source>
</evidence>
<dbReference type="PIRSF" id="PIRSF001217">
    <property type="entry name" value="Protease_4_SppA"/>
    <property type="match status" value="1"/>
</dbReference>
<evidence type="ECO:0000256" key="7">
    <source>
        <dbReference type="PIRSR" id="PIRSR001217-1"/>
    </source>
</evidence>
<dbReference type="InterPro" id="IPR004635">
    <property type="entry name" value="Pept_S49_SppA"/>
</dbReference>
<dbReference type="CDD" id="cd07023">
    <property type="entry name" value="S49_Sppa_N_C"/>
    <property type="match status" value="1"/>
</dbReference>
<dbReference type="InterPro" id="IPR004634">
    <property type="entry name" value="Pept_S49_pIV"/>
</dbReference>
<sequence length="611" mass="66701">MKAIAWFLTFIWRGLDGLRKVLHLIVLLVLFLAIGALMSPPNPIVPHKAALVLSPQGALVEQLAGDPFERAVAEAYGQSRPETLLRDLVDVVDTAAKDKRIELMVLDLSGMAGGGIAKMQELAAAIQRFRAAGKKVFAFGESFDQAQYYLAAQADEIYLDPHGLVLIEGFGYYRTFLKGVIDKLAVDVNVFRAGKFKSFTDQFSRSDMSEQEEQESMAWLNALWKQYLAGVAKARGLDEAAIAAYANEYAEIAKSHRGDLATAALERNLVTELKSRREFEDQIKALVGEDKDEHTFNGIMNWDYLAAARSSEPLLEGDRVGVVVASGEILDGAQPPGTIGSDSTSRLLRDALYDDTIKAVVLRIDSPGGSMLASEVIRREIDALRDAGKPVIASMSSTAASGGYYIAMDADEIWASPATLTGSIGVFAVFPTIERTLEKFGVTIDGVGTTPFAGSLRLDRTLNDGAKEILQNSIDHAYSVFVNNVATAREKSFQDIDEVAQGRVWAGIDAAQHGLVDKLGSYKDALDSAAEKAGLGKDYKVHYIEPSMGWRQALAMRSQALAARVTRALVPEHELFSNARRILAPLETELTRLARFNDPQNVYYYCMCSAP</sequence>
<dbReference type="NCBIfam" id="TIGR00705">
    <property type="entry name" value="SppA_67K"/>
    <property type="match status" value="1"/>
</dbReference>
<evidence type="ECO:0000259" key="9">
    <source>
        <dbReference type="Pfam" id="PF01343"/>
    </source>
</evidence>
<feature type="active site" description="Nucleophile" evidence="7">
    <location>
        <position position="401"/>
    </location>
</feature>
<keyword evidence="4" id="KW-0378">Hydrolase</keyword>
<comment type="similarity">
    <text evidence="2">Belongs to the peptidase S49 family.</text>
</comment>
<gene>
    <name evidence="10" type="primary">sppA</name>
    <name evidence="10" type="ORF">GCM10011487_64580</name>
</gene>
<protein>
    <submittedName>
        <fullName evidence="10">Protease</fullName>
    </submittedName>
</protein>
<dbReference type="EMBL" id="BLJN01000009">
    <property type="protein sequence ID" value="GFE84458.1"/>
    <property type="molecule type" value="Genomic_DNA"/>
</dbReference>
<evidence type="ECO:0000256" key="5">
    <source>
        <dbReference type="ARBA" id="ARBA00022825"/>
    </source>
</evidence>
<comment type="subcellular location">
    <subcellularLocation>
        <location evidence="1">Membrane</location>
    </subcellularLocation>
</comment>
<dbReference type="CDD" id="cd07018">
    <property type="entry name" value="S49_SppA_67K_type"/>
    <property type="match status" value="1"/>
</dbReference>
<dbReference type="InterPro" id="IPR047217">
    <property type="entry name" value="S49_SppA_67K_type_N"/>
</dbReference>
<dbReference type="GO" id="GO:0006465">
    <property type="term" value="P:signal peptide processing"/>
    <property type="evidence" value="ECO:0007669"/>
    <property type="project" value="InterPro"/>
</dbReference>
<reference evidence="11" key="1">
    <citation type="submission" date="2020-01" db="EMBL/GenBank/DDBJ databases">
        <title>'Steroidobacter agaridevorans' sp. nov., agar-degrading bacteria isolated from rhizosphere soils.</title>
        <authorList>
            <person name="Ikenaga M."/>
            <person name="Kataoka M."/>
            <person name="Murouchi A."/>
            <person name="Katsuragi S."/>
            <person name="Sakai M."/>
        </authorList>
    </citation>
    <scope>NUCLEOTIDE SEQUENCE [LARGE SCALE GENOMIC DNA]</scope>
    <source>
        <strain evidence="11">YU21-B</strain>
    </source>
</reference>
<feature type="transmembrane region" description="Helical" evidence="8">
    <location>
        <begin position="21"/>
        <end position="38"/>
    </location>
</feature>
<dbReference type="InterPro" id="IPR002142">
    <property type="entry name" value="Peptidase_S49"/>
</dbReference>
<feature type="active site" description="Proton donor/acceptor" evidence="7">
    <location>
        <position position="197"/>
    </location>
</feature>
<dbReference type="GO" id="GO:0016020">
    <property type="term" value="C:membrane"/>
    <property type="evidence" value="ECO:0007669"/>
    <property type="project" value="UniProtKB-SubCell"/>
</dbReference>
<evidence type="ECO:0000313" key="10">
    <source>
        <dbReference type="EMBL" id="GFE84458.1"/>
    </source>
</evidence>
<dbReference type="NCBIfam" id="TIGR00706">
    <property type="entry name" value="SppA_dom"/>
    <property type="match status" value="1"/>
</dbReference>
<accession>A0A829YP80</accession>